<reference evidence="1" key="1">
    <citation type="submission" date="2015-09" db="EMBL/GenBank/DDBJ databases">
        <title>De novo assembly of Pectinophora gossypiella (Pink Bollworm) gut transcriptome.</title>
        <authorList>
            <person name="Tassone E.E."/>
        </authorList>
    </citation>
    <scope>NUCLEOTIDE SEQUENCE</scope>
</reference>
<dbReference type="InterPro" id="IPR012337">
    <property type="entry name" value="RNaseH-like_sf"/>
</dbReference>
<accession>A0A1E1W9U2</accession>
<protein>
    <recommendedName>
        <fullName evidence="2">Integrase catalytic domain-containing protein</fullName>
    </recommendedName>
</protein>
<dbReference type="SUPFAM" id="SSF53098">
    <property type="entry name" value="Ribonuclease H-like"/>
    <property type="match status" value="1"/>
</dbReference>
<gene>
    <name evidence="1" type="ORF">g.8932</name>
</gene>
<dbReference type="GO" id="GO:0003676">
    <property type="term" value="F:nucleic acid binding"/>
    <property type="evidence" value="ECO:0007669"/>
    <property type="project" value="InterPro"/>
</dbReference>
<dbReference type="Gene3D" id="3.30.420.10">
    <property type="entry name" value="Ribonuclease H-like superfamily/Ribonuclease H"/>
    <property type="match status" value="1"/>
</dbReference>
<evidence type="ECO:0000313" key="1">
    <source>
        <dbReference type="EMBL" id="JAT83744.1"/>
    </source>
</evidence>
<proteinExistence type="predicted"/>
<organism evidence="1">
    <name type="scientific">Pectinophora gossypiella</name>
    <name type="common">Cotton pink bollworm</name>
    <name type="synonym">Depressaria gossypiella</name>
    <dbReference type="NCBI Taxonomy" id="13191"/>
    <lineage>
        <taxon>Eukaryota</taxon>
        <taxon>Metazoa</taxon>
        <taxon>Ecdysozoa</taxon>
        <taxon>Arthropoda</taxon>
        <taxon>Hexapoda</taxon>
        <taxon>Insecta</taxon>
        <taxon>Pterygota</taxon>
        <taxon>Neoptera</taxon>
        <taxon>Endopterygota</taxon>
        <taxon>Lepidoptera</taxon>
        <taxon>Glossata</taxon>
        <taxon>Ditrysia</taxon>
        <taxon>Gelechioidea</taxon>
        <taxon>Gelechiidae</taxon>
        <taxon>Apatetrinae</taxon>
        <taxon>Pectinophora</taxon>
    </lineage>
</organism>
<dbReference type="InterPro" id="IPR036397">
    <property type="entry name" value="RNaseH_sf"/>
</dbReference>
<evidence type="ECO:0008006" key="2">
    <source>
        <dbReference type="Google" id="ProtNLM"/>
    </source>
</evidence>
<name>A0A1E1W9U2_PECGO</name>
<dbReference type="EMBL" id="GDQN01007310">
    <property type="protein sequence ID" value="JAT83744.1"/>
    <property type="molecule type" value="Transcribed_RNA"/>
</dbReference>
<sequence>MAAPAKSVPKPRVYKCKAIKDNLKDKHFKYNEVKNAYMTSCSKLLHNEDPLKRPLCQAQLNQIMKFVLNAKSVPEELLLPLEEEALRYFDVTTSVASKKEILVLKGTSEVKLVDTTSAIHIVPYEDSFDILLRIHKELKHPTYYQTMLTALMPKYFISKIAVLCFAQMCNVCKHNRQLSIDVLGSRLLLSDDEIDKLYVLNQTFVKDVRPRNFRTKAYMDIYRMLIPDGNFKYLLFYIDDDTHYLLLRPLRNSSAEELAVELYKIFADFGTPLTIKASYYHQPLLSSAIKTLDVNFGISSINIIKSDLDNVTYHTERFRVLEDVSNWINSEDIDRWAVRCYIVQHNINNFNSKPFNATFGKDLTSKSPVLQETSEDIDIDDIVENTLDLTPLQAVDDISRIFTRTEEFIKAWFKKTQNNTAEERGSSKIHISVKKGITVHLSNAPEVTMQLDEETVRYVVAKPKKKKEAQK</sequence>
<dbReference type="AlphaFoldDB" id="A0A1E1W9U2"/>